<dbReference type="STRING" id="115783.SAMN02745119_01114"/>
<dbReference type="Gene3D" id="3.40.50.300">
    <property type="entry name" value="P-loop containing nucleotide triphosphate hydrolases"/>
    <property type="match status" value="1"/>
</dbReference>
<keyword evidence="6" id="KW-1185">Reference proteome</keyword>
<dbReference type="OrthoDB" id="9802264at2"/>
<dbReference type="EMBL" id="FUWR01000004">
    <property type="protein sequence ID" value="SJZ61148.1"/>
    <property type="molecule type" value="Genomic_DNA"/>
</dbReference>
<sequence length="250" mass="27491">MIELINIHKSFGSQTVLNGLNLTIPVGKTTAVIGPSGEGKSVLLKHMIGLLQPDQGDVLVDGKSIVGLRRSQLNQVREKFAMVFQNAALFDSMTVYENVAFPLEEKTSLSRSEIEERVAIALQEVGLKKVNHKYPDELSGGMKKRVGLARALLLQPQIVLFDEPTTGLDPVIRRAIHQLIKETQEKFGFTAVIVSHDIPDIFEVAHHIAMLYHGEILQFGTPEEIQNSDHPVVRQFISGSLDGPINSGVA</sequence>
<keyword evidence="1" id="KW-0813">Transport</keyword>
<dbReference type="GO" id="GO:0005524">
    <property type="term" value="F:ATP binding"/>
    <property type="evidence" value="ECO:0007669"/>
    <property type="project" value="UniProtKB-KW"/>
</dbReference>
<dbReference type="PANTHER" id="PTHR43023:SF6">
    <property type="entry name" value="INTERMEMBRANE PHOSPHOLIPID TRANSPORT SYSTEM ATP-BINDING PROTEIN MLAF"/>
    <property type="match status" value="1"/>
</dbReference>
<evidence type="ECO:0000256" key="3">
    <source>
        <dbReference type="ARBA" id="ARBA00022840"/>
    </source>
</evidence>
<evidence type="ECO:0000313" key="6">
    <source>
        <dbReference type="Proteomes" id="UP000190102"/>
    </source>
</evidence>
<feature type="domain" description="ABC transporter" evidence="4">
    <location>
        <begin position="2"/>
        <end position="238"/>
    </location>
</feature>
<dbReference type="InterPro" id="IPR027417">
    <property type="entry name" value="P-loop_NTPase"/>
</dbReference>
<evidence type="ECO:0000313" key="5">
    <source>
        <dbReference type="EMBL" id="SJZ61148.1"/>
    </source>
</evidence>
<dbReference type="CDD" id="cd03261">
    <property type="entry name" value="ABC_Org_Solvent_Resistant"/>
    <property type="match status" value="1"/>
</dbReference>
<dbReference type="SMART" id="SM00382">
    <property type="entry name" value="AAA"/>
    <property type="match status" value="1"/>
</dbReference>
<evidence type="ECO:0000256" key="2">
    <source>
        <dbReference type="ARBA" id="ARBA00022741"/>
    </source>
</evidence>
<dbReference type="SUPFAM" id="SSF52540">
    <property type="entry name" value="P-loop containing nucleoside triphosphate hydrolases"/>
    <property type="match status" value="1"/>
</dbReference>
<name>A0A1T4M2Z6_9BACT</name>
<gene>
    <name evidence="5" type="ORF">SAMN02745119_01114</name>
</gene>
<organism evidence="5 6">
    <name type="scientific">Trichlorobacter thiogenes</name>
    <dbReference type="NCBI Taxonomy" id="115783"/>
    <lineage>
        <taxon>Bacteria</taxon>
        <taxon>Pseudomonadati</taxon>
        <taxon>Thermodesulfobacteriota</taxon>
        <taxon>Desulfuromonadia</taxon>
        <taxon>Geobacterales</taxon>
        <taxon>Geobacteraceae</taxon>
        <taxon>Trichlorobacter</taxon>
    </lineage>
</organism>
<keyword evidence="2" id="KW-0547">Nucleotide-binding</keyword>
<evidence type="ECO:0000259" key="4">
    <source>
        <dbReference type="PROSITE" id="PS50893"/>
    </source>
</evidence>
<dbReference type="Pfam" id="PF00005">
    <property type="entry name" value="ABC_tran"/>
    <property type="match status" value="1"/>
</dbReference>
<dbReference type="InterPro" id="IPR003439">
    <property type="entry name" value="ABC_transporter-like_ATP-bd"/>
</dbReference>
<protein>
    <submittedName>
        <fullName evidence="5">Phospholipid/cholesterol/gamma-HCH transport system ATP-binding protein</fullName>
    </submittedName>
</protein>
<dbReference type="InterPro" id="IPR003593">
    <property type="entry name" value="AAA+_ATPase"/>
</dbReference>
<accession>A0A1T4M2Z6</accession>
<dbReference type="PROSITE" id="PS50893">
    <property type="entry name" value="ABC_TRANSPORTER_2"/>
    <property type="match status" value="1"/>
</dbReference>
<evidence type="ECO:0000256" key="1">
    <source>
        <dbReference type="ARBA" id="ARBA00022448"/>
    </source>
</evidence>
<reference evidence="6" key="1">
    <citation type="submission" date="2017-02" db="EMBL/GenBank/DDBJ databases">
        <authorList>
            <person name="Varghese N."/>
            <person name="Submissions S."/>
        </authorList>
    </citation>
    <scope>NUCLEOTIDE SEQUENCE [LARGE SCALE GENOMIC DNA]</scope>
    <source>
        <strain evidence="6">ATCC BAA-34</strain>
    </source>
</reference>
<dbReference type="PANTHER" id="PTHR43023">
    <property type="entry name" value="PROTEIN TRIGALACTOSYLDIACYLGLYCEROL 3, CHLOROPLASTIC"/>
    <property type="match status" value="1"/>
</dbReference>
<dbReference type="RefSeq" id="WP_078789379.1">
    <property type="nucleotide sequence ID" value="NZ_FUWR01000004.1"/>
</dbReference>
<dbReference type="GO" id="GO:0016887">
    <property type="term" value="F:ATP hydrolysis activity"/>
    <property type="evidence" value="ECO:0007669"/>
    <property type="project" value="InterPro"/>
</dbReference>
<keyword evidence="3 5" id="KW-0067">ATP-binding</keyword>
<dbReference type="AlphaFoldDB" id="A0A1T4M2Z6"/>
<proteinExistence type="predicted"/>
<dbReference type="Proteomes" id="UP000190102">
    <property type="component" value="Unassembled WGS sequence"/>
</dbReference>
<dbReference type="InterPro" id="IPR017871">
    <property type="entry name" value="ABC_transporter-like_CS"/>
</dbReference>
<dbReference type="PROSITE" id="PS00211">
    <property type="entry name" value="ABC_TRANSPORTER_1"/>
    <property type="match status" value="1"/>
</dbReference>